<keyword evidence="6" id="KW-0698">rRNA processing</keyword>
<dbReference type="RefSeq" id="XP_064662476.1">
    <property type="nucleotide sequence ID" value="XM_064799721.1"/>
</dbReference>
<name>A0AAV9PKJ6_9PEZI</name>
<comment type="caution">
    <text evidence="10">The sequence shown here is derived from an EMBL/GenBank/DDBJ whole genome shotgun (WGS) entry which is preliminary data.</text>
</comment>
<evidence type="ECO:0000256" key="4">
    <source>
        <dbReference type="ARBA" id="ARBA00018689"/>
    </source>
</evidence>
<dbReference type="AlphaFoldDB" id="A0AAV9PKJ6"/>
<dbReference type="GO" id="GO:0030688">
    <property type="term" value="C:preribosome, small subunit precursor"/>
    <property type="evidence" value="ECO:0007669"/>
    <property type="project" value="TreeGrafter"/>
</dbReference>
<evidence type="ECO:0000256" key="1">
    <source>
        <dbReference type="ARBA" id="ARBA00002773"/>
    </source>
</evidence>
<keyword evidence="11" id="KW-1185">Reference proteome</keyword>
<evidence type="ECO:0000313" key="10">
    <source>
        <dbReference type="EMBL" id="KAK5173781.1"/>
    </source>
</evidence>
<dbReference type="EMBL" id="JAVRRT010000003">
    <property type="protein sequence ID" value="KAK5173781.1"/>
    <property type="molecule type" value="Genomic_DNA"/>
</dbReference>
<evidence type="ECO:0000313" key="11">
    <source>
        <dbReference type="Proteomes" id="UP001337655"/>
    </source>
</evidence>
<comment type="similarity">
    <text evidence="3">Belongs to the EFG1 family.</text>
</comment>
<comment type="subcellular location">
    <subcellularLocation>
        <location evidence="2">Nucleus</location>
        <location evidence="2">Nucleolus</location>
    </subcellularLocation>
</comment>
<comment type="function">
    <text evidence="1">Involved in rRNA processing.</text>
</comment>
<sequence>MATKRPAPQVHSSRQAQVPGEPKRKRQKPDNAGPKSFKKAHPVNELKSQIRSLKRLLERDEKLPGTVRMEKERQLQTAERELVDTQRAKQKSDMISRYHKIRFFDRQKATKRLKRVRKELRAHEADDEARAQLVRRVDDGEVDVNYAQYFPLDQHYVSLFPRKGVDQEDGAEDDEGGEKDGVDGRKGDEEMWQLVKQCMTHGRLDDLRHGRLSQGDPESLTGNDMEKQRKAGAKANSKPSEFQRGRDEEGRGDSEDETGGGFFE</sequence>
<dbReference type="PANTHER" id="PTHR33911">
    <property type="entry name" value="RRNA-PROCESSING PROTEIN EFG1"/>
    <property type="match status" value="1"/>
</dbReference>
<keyword evidence="7" id="KW-0175">Coiled coil</keyword>
<feature type="region of interest" description="Disordered" evidence="9">
    <location>
        <begin position="165"/>
        <end position="191"/>
    </location>
</feature>
<feature type="compositionally biased region" description="Basic and acidic residues" evidence="9">
    <location>
        <begin position="241"/>
        <end position="253"/>
    </location>
</feature>
<feature type="region of interest" description="Disordered" evidence="9">
    <location>
        <begin position="1"/>
        <end position="47"/>
    </location>
</feature>
<dbReference type="GeneID" id="89923809"/>
<proteinExistence type="inferred from homology"/>
<reference evidence="10 11" key="1">
    <citation type="submission" date="2023-08" db="EMBL/GenBank/DDBJ databases">
        <title>Black Yeasts Isolated from many extreme environments.</title>
        <authorList>
            <person name="Coleine C."/>
            <person name="Stajich J.E."/>
            <person name="Selbmann L."/>
        </authorList>
    </citation>
    <scope>NUCLEOTIDE SEQUENCE [LARGE SCALE GENOMIC DNA]</scope>
    <source>
        <strain evidence="10 11">CCFEE 5935</strain>
    </source>
</reference>
<dbReference type="PANTHER" id="PTHR33911:SF1">
    <property type="entry name" value="RRNA-PROCESSING PROTEIN EFG1"/>
    <property type="match status" value="1"/>
</dbReference>
<feature type="compositionally biased region" description="Basic and acidic residues" evidence="9">
    <location>
        <begin position="178"/>
        <end position="189"/>
    </location>
</feature>
<feature type="compositionally biased region" description="Acidic residues" evidence="9">
    <location>
        <begin position="167"/>
        <end position="177"/>
    </location>
</feature>
<dbReference type="GO" id="GO:0000462">
    <property type="term" value="P:maturation of SSU-rRNA from tricistronic rRNA transcript (SSU-rRNA, 5.8S rRNA, LSU-rRNA)"/>
    <property type="evidence" value="ECO:0007669"/>
    <property type="project" value="TreeGrafter"/>
</dbReference>
<dbReference type="InterPro" id="IPR019310">
    <property type="entry name" value="Efg1"/>
</dbReference>
<evidence type="ECO:0000256" key="8">
    <source>
        <dbReference type="ARBA" id="ARBA00023242"/>
    </source>
</evidence>
<accession>A0AAV9PKJ6</accession>
<dbReference type="Proteomes" id="UP001337655">
    <property type="component" value="Unassembled WGS sequence"/>
</dbReference>
<evidence type="ECO:0000256" key="5">
    <source>
        <dbReference type="ARBA" id="ARBA00019827"/>
    </source>
</evidence>
<organism evidence="10 11">
    <name type="scientific">Saxophila tyrrhenica</name>
    <dbReference type="NCBI Taxonomy" id="1690608"/>
    <lineage>
        <taxon>Eukaryota</taxon>
        <taxon>Fungi</taxon>
        <taxon>Dikarya</taxon>
        <taxon>Ascomycota</taxon>
        <taxon>Pezizomycotina</taxon>
        <taxon>Dothideomycetes</taxon>
        <taxon>Dothideomycetidae</taxon>
        <taxon>Mycosphaerellales</taxon>
        <taxon>Extremaceae</taxon>
        <taxon>Saxophila</taxon>
    </lineage>
</organism>
<evidence type="ECO:0000256" key="2">
    <source>
        <dbReference type="ARBA" id="ARBA00004604"/>
    </source>
</evidence>
<evidence type="ECO:0000256" key="9">
    <source>
        <dbReference type="SAM" id="MobiDB-lite"/>
    </source>
</evidence>
<evidence type="ECO:0000256" key="3">
    <source>
        <dbReference type="ARBA" id="ARBA00006916"/>
    </source>
</evidence>
<gene>
    <name evidence="10" type="ORF">LTR77_002462</name>
</gene>
<protein>
    <recommendedName>
        <fullName evidence="4">rRNA-processing protein EFG1</fullName>
    </recommendedName>
    <alternativeName>
        <fullName evidence="5">rRNA-processing protein efg1</fullName>
    </alternativeName>
</protein>
<keyword evidence="8" id="KW-0539">Nucleus</keyword>
<dbReference type="GO" id="GO:0005730">
    <property type="term" value="C:nucleolus"/>
    <property type="evidence" value="ECO:0007669"/>
    <property type="project" value="UniProtKB-SubCell"/>
</dbReference>
<evidence type="ECO:0000256" key="7">
    <source>
        <dbReference type="ARBA" id="ARBA00023054"/>
    </source>
</evidence>
<dbReference type="InterPro" id="IPR050786">
    <property type="entry name" value="EFG1_rRNA-proc"/>
</dbReference>
<feature type="region of interest" description="Disordered" evidence="9">
    <location>
        <begin position="203"/>
        <end position="264"/>
    </location>
</feature>
<dbReference type="Pfam" id="PF10153">
    <property type="entry name" value="Efg1"/>
    <property type="match status" value="1"/>
</dbReference>
<evidence type="ECO:0000256" key="6">
    <source>
        <dbReference type="ARBA" id="ARBA00022552"/>
    </source>
</evidence>